<dbReference type="EMBL" id="JAAITQ010000031">
    <property type="protein sequence ID" value="NSE17403.1"/>
    <property type="molecule type" value="Genomic_DNA"/>
</dbReference>
<dbReference type="GO" id="GO:0008460">
    <property type="term" value="F:dTDP-glucose 4,6-dehydratase activity"/>
    <property type="evidence" value="ECO:0007669"/>
    <property type="project" value="UniProtKB-EC"/>
</dbReference>
<evidence type="ECO:0000313" key="4">
    <source>
        <dbReference type="EMBL" id="MCG4763919.1"/>
    </source>
</evidence>
<dbReference type="EMBL" id="CYYV01000013">
    <property type="protein sequence ID" value="CUO72456.1"/>
    <property type="molecule type" value="Genomic_DNA"/>
</dbReference>
<dbReference type="EC" id="4.2.1.46" evidence="3"/>
<dbReference type="Proteomes" id="UP000768180">
    <property type="component" value="Unassembled WGS sequence"/>
</dbReference>
<protein>
    <submittedName>
        <fullName evidence="4">NAD(P)-dependent oxidoreductase</fullName>
    </submittedName>
    <submittedName>
        <fullName evidence="3">dTDP-glucose 4,6-dehydratase</fullName>
        <ecNumber evidence="3">4.2.1.46</ecNumber>
    </submittedName>
</protein>
<dbReference type="RefSeq" id="WP_055228335.1">
    <property type="nucleotide sequence ID" value="NZ_CYYV01000013.1"/>
</dbReference>
<dbReference type="Gene3D" id="3.40.50.720">
    <property type="entry name" value="NAD(P)-binding Rossmann-like Domain"/>
    <property type="match status" value="1"/>
</dbReference>
<evidence type="ECO:0000256" key="1">
    <source>
        <dbReference type="ARBA" id="ARBA00007637"/>
    </source>
</evidence>
<feature type="domain" description="NAD-dependent epimerase/dehydratase" evidence="2">
    <location>
        <begin position="28"/>
        <end position="265"/>
    </location>
</feature>
<name>A0A174HGG5_9FIRM</name>
<dbReference type="Pfam" id="PF01370">
    <property type="entry name" value="Epimerase"/>
    <property type="match status" value="1"/>
</dbReference>
<gene>
    <name evidence="3" type="primary">rfbB</name>
    <name evidence="3" type="ORF">ERS852406_02669</name>
    <name evidence="5" type="ORF">G5B05_13555</name>
    <name evidence="4" type="ORF">L0N21_00050</name>
</gene>
<keyword evidence="7" id="KW-1185">Reference proteome</keyword>
<organism evidence="3 6">
    <name type="scientific">Fusicatenibacter saccharivorans</name>
    <dbReference type="NCBI Taxonomy" id="1150298"/>
    <lineage>
        <taxon>Bacteria</taxon>
        <taxon>Bacillati</taxon>
        <taxon>Bacillota</taxon>
        <taxon>Clostridia</taxon>
        <taxon>Lachnospirales</taxon>
        <taxon>Lachnospiraceae</taxon>
        <taxon>Fusicatenibacter</taxon>
    </lineage>
</organism>
<evidence type="ECO:0000313" key="5">
    <source>
        <dbReference type="EMBL" id="NSE17403.1"/>
    </source>
</evidence>
<dbReference type="InterPro" id="IPR001509">
    <property type="entry name" value="Epimerase_deHydtase"/>
</dbReference>
<evidence type="ECO:0000313" key="3">
    <source>
        <dbReference type="EMBL" id="CUO72456.1"/>
    </source>
</evidence>
<comment type="similarity">
    <text evidence="1">Belongs to the NAD(P)-dependent epimerase/dehydratase family.</text>
</comment>
<dbReference type="SUPFAM" id="SSF51735">
    <property type="entry name" value="NAD(P)-binding Rossmann-fold domains"/>
    <property type="match status" value="1"/>
</dbReference>
<reference evidence="3 6" key="1">
    <citation type="submission" date="2015-09" db="EMBL/GenBank/DDBJ databases">
        <authorList>
            <consortium name="Pathogen Informatics"/>
        </authorList>
    </citation>
    <scope>NUCLEOTIDE SEQUENCE [LARGE SCALE GENOMIC DNA]</scope>
    <source>
        <strain evidence="3 6">2789STDY5608849</strain>
    </source>
</reference>
<dbReference type="Proteomes" id="UP000095706">
    <property type="component" value="Unassembled WGS sequence"/>
</dbReference>
<evidence type="ECO:0000259" key="2">
    <source>
        <dbReference type="Pfam" id="PF01370"/>
    </source>
</evidence>
<accession>A0A174HGG5</accession>
<dbReference type="PANTHER" id="PTHR43000">
    <property type="entry name" value="DTDP-D-GLUCOSE 4,6-DEHYDRATASE-RELATED"/>
    <property type="match status" value="1"/>
</dbReference>
<sequence length="344" mass="38748">MMNYVLKEDLQYIADYNLPYKKLKGKSVLVTGATGLIGTSLVRALLAIGDIKVIAFVRNEEKAKKIYKDFLEGSLFFHVADIVKEIEIDESVDYIFHCASVTTSKMMVEKPVETLMTSIEGTKNVLEFARKQKCKSVVYISSMEVYGAFEESKEVSEKELGYIDNLKIRSNYPESKRLCENMCVAYHAEYNVPVKIARLAQTFGAGILPGENRVFAQFARSAINDKDIILHTKGLSEGNYCYTRDCITGLLTILLKGANSEVYNVSNPEAHMTIAEMAKMVCEKFTNGRTVIFDIPEDNTFGYAADTKMKLSSNKLQSLGWKPELGLEEAYRRLILSMENENND</sequence>
<reference evidence="4" key="4">
    <citation type="submission" date="2022-01" db="EMBL/GenBank/DDBJ databases">
        <title>Collection of gut derived symbiotic bacterial strains cultured from healthy donors.</title>
        <authorList>
            <person name="Lin H."/>
            <person name="Kohout C."/>
            <person name="Waligurski E."/>
            <person name="Pamer E.G."/>
        </authorList>
    </citation>
    <scope>NUCLEOTIDE SEQUENCE</scope>
    <source>
        <strain evidence="4">DFI.5.49</strain>
    </source>
</reference>
<dbReference type="Proteomes" id="UP001199915">
    <property type="component" value="Unassembled WGS sequence"/>
</dbReference>
<dbReference type="AlphaFoldDB" id="A0A174HGG5"/>
<proteinExistence type="inferred from homology"/>
<reference evidence="5" key="3">
    <citation type="submission" date="2020-02" db="EMBL/GenBank/DDBJ databases">
        <authorList>
            <person name="Littmann E."/>
            <person name="Sorbara M."/>
        </authorList>
    </citation>
    <scope>NUCLEOTIDE SEQUENCE</scope>
    <source>
        <strain evidence="5">MSK.14.54</strain>
    </source>
</reference>
<evidence type="ECO:0000313" key="6">
    <source>
        <dbReference type="Proteomes" id="UP000095706"/>
    </source>
</evidence>
<evidence type="ECO:0000313" key="7">
    <source>
        <dbReference type="Proteomes" id="UP000768180"/>
    </source>
</evidence>
<dbReference type="EMBL" id="JAKNFS010000001">
    <property type="protein sequence ID" value="MCG4763919.1"/>
    <property type="molecule type" value="Genomic_DNA"/>
</dbReference>
<reference evidence="5 7" key="2">
    <citation type="journal article" date="2020" name="Cell Host Microbe">
        <title>Functional and Genomic Variation between Human-Derived Isolates of Lachnospiraceae Reveals Inter- and Intra-Species Diversity.</title>
        <authorList>
            <person name="Sorbara M.T."/>
            <person name="Littmann E.R."/>
            <person name="Fontana E."/>
            <person name="Moody T.U."/>
            <person name="Kohout C.E."/>
            <person name="Gjonbalaj M."/>
            <person name="Eaton V."/>
            <person name="Seok R."/>
            <person name="Leiner I.M."/>
            <person name="Pamer E.G."/>
        </authorList>
    </citation>
    <scope>NUCLEOTIDE SEQUENCE [LARGE SCALE GENOMIC DNA]</scope>
    <source>
        <strain evidence="5 7">MSK.14.54</strain>
    </source>
</reference>
<dbReference type="InterPro" id="IPR036291">
    <property type="entry name" value="NAD(P)-bd_dom_sf"/>
</dbReference>
<keyword evidence="3" id="KW-0456">Lyase</keyword>